<gene>
    <name evidence="1" type="ORF">NQF89_05705</name>
</gene>
<accession>A0ABT3WSU6</accession>
<sequence length="189" mass="22355">MSDMEESLTFSAFSTEGWERFQRRIDQFLPTEDMLCRALSSTNVRISRMIRAKAARELTEKLGMPRAAIYHRFKSFQTRTRIREGKFWMGLDGVPFIQLRPVESGRGVKTQDGSYYEEGAFITRRRTGKRLLAVFKRTGKARLPVTVPRVDIYDPCLLWLTQQINHPDFQRDYFRRLEHEIKWRTVGNE</sequence>
<evidence type="ECO:0000313" key="1">
    <source>
        <dbReference type="EMBL" id="MCX5619916.1"/>
    </source>
</evidence>
<keyword evidence="2" id="KW-1185">Reference proteome</keyword>
<reference evidence="1 2" key="1">
    <citation type="submission" date="2022-07" db="EMBL/GenBank/DDBJ databases">
        <title>Bombella genomes.</title>
        <authorList>
            <person name="Harer L."/>
            <person name="Styblova S."/>
            <person name="Ehrmann M."/>
        </authorList>
    </citation>
    <scope>NUCLEOTIDE SEQUENCE [LARGE SCALE GENOMIC DNA]</scope>
    <source>
        <strain evidence="1 2">TMW 2.2556</strain>
    </source>
</reference>
<dbReference type="EMBL" id="JANIDX010000005">
    <property type="protein sequence ID" value="MCX5619916.1"/>
    <property type="molecule type" value="Genomic_DNA"/>
</dbReference>
<comment type="caution">
    <text evidence="1">The sequence shown here is derived from an EMBL/GenBank/DDBJ whole genome shotgun (WGS) entry which is preliminary data.</text>
</comment>
<protein>
    <recommendedName>
        <fullName evidence="3">Phage tail protein</fullName>
    </recommendedName>
</protein>
<name>A0ABT3WSU6_9PROT</name>
<proteinExistence type="predicted"/>
<evidence type="ECO:0000313" key="2">
    <source>
        <dbReference type="Proteomes" id="UP001165575"/>
    </source>
</evidence>
<dbReference type="Proteomes" id="UP001165575">
    <property type="component" value="Unassembled WGS sequence"/>
</dbReference>
<organism evidence="1 2">
    <name type="scientific">Bombella pollinis</name>
    <dbReference type="NCBI Taxonomy" id="2967337"/>
    <lineage>
        <taxon>Bacteria</taxon>
        <taxon>Pseudomonadati</taxon>
        <taxon>Pseudomonadota</taxon>
        <taxon>Alphaproteobacteria</taxon>
        <taxon>Acetobacterales</taxon>
        <taxon>Acetobacteraceae</taxon>
        <taxon>Bombella</taxon>
    </lineage>
</organism>
<dbReference type="RefSeq" id="WP_266137743.1">
    <property type="nucleotide sequence ID" value="NZ_JANIDX010000005.1"/>
</dbReference>
<evidence type="ECO:0008006" key="3">
    <source>
        <dbReference type="Google" id="ProtNLM"/>
    </source>
</evidence>